<keyword evidence="3" id="KW-1185">Reference proteome</keyword>
<dbReference type="PROSITE" id="PS51704">
    <property type="entry name" value="GP_PDE"/>
    <property type="match status" value="1"/>
</dbReference>
<dbReference type="InterPro" id="IPR030395">
    <property type="entry name" value="GP_PDE_dom"/>
</dbReference>
<dbReference type="Pfam" id="PF03009">
    <property type="entry name" value="GDPD"/>
    <property type="match status" value="1"/>
</dbReference>
<name>A0ABV4BPR1_9CLOT</name>
<dbReference type="Gene3D" id="3.20.20.190">
    <property type="entry name" value="Phosphatidylinositol (PI) phosphodiesterase"/>
    <property type="match status" value="1"/>
</dbReference>
<comment type="caution">
    <text evidence="2">The sequence shown here is derived from an EMBL/GenBank/DDBJ whole genome shotgun (WGS) entry which is preliminary data.</text>
</comment>
<gene>
    <name evidence="2" type="ORF">AB8U03_11205</name>
</gene>
<reference evidence="2 3" key="1">
    <citation type="submission" date="2024-08" db="EMBL/GenBank/DDBJ databases">
        <title>Clostridium lapicellarii sp. nov., and Clostridium renhuaiense sp. nov., two species isolated from the mud in a fermentation cellar used for producing sauce-flavour Chinese liquors.</title>
        <authorList>
            <person name="Yang F."/>
            <person name="Wang H."/>
            <person name="Chen L.Q."/>
            <person name="Zhou N."/>
            <person name="Lu J.J."/>
            <person name="Pu X.X."/>
            <person name="Wan B."/>
            <person name="Wang L."/>
            <person name="Liu S.J."/>
        </authorList>
    </citation>
    <scope>NUCLEOTIDE SEQUENCE [LARGE SCALE GENOMIC DNA]</scope>
    <source>
        <strain evidence="2 3">MT-5</strain>
    </source>
</reference>
<dbReference type="CDD" id="cd08563">
    <property type="entry name" value="GDPD_TtGDE_like"/>
    <property type="match status" value="1"/>
</dbReference>
<accession>A0ABV4BPR1</accession>
<evidence type="ECO:0000259" key="1">
    <source>
        <dbReference type="PROSITE" id="PS51704"/>
    </source>
</evidence>
<sequence length="234" mass="26556">MIKTLNIAHRGFSGLYPENTMLSFKKAAEAGADGIETDLHVTKDGVIVICHDETIDRTTNGSGFIRNHTYEEIRKFNAGEGEKIPSLDELLSYVKDKDLLLNLELKNDIIHYNNLEKNTIDKIYQYKLEKNVIISSFNHKSMQKVKQYDNSIKTGLLYGTAIYKPEEYAKKMGADALHPLFSLVMDAKIVQDIKKSGILINTYTVNRKNDMKKLIDLGVDGIITNYPNILKKLI</sequence>
<dbReference type="PANTHER" id="PTHR46211">
    <property type="entry name" value="GLYCEROPHOSPHORYL DIESTER PHOSPHODIESTERASE"/>
    <property type="match status" value="1"/>
</dbReference>
<evidence type="ECO:0000313" key="2">
    <source>
        <dbReference type="EMBL" id="MEY8000758.1"/>
    </source>
</evidence>
<dbReference type="RefSeq" id="WP_369704649.1">
    <property type="nucleotide sequence ID" value="NZ_JBGEWD010000010.1"/>
</dbReference>
<evidence type="ECO:0000313" key="3">
    <source>
        <dbReference type="Proteomes" id="UP001564657"/>
    </source>
</evidence>
<protein>
    <submittedName>
        <fullName evidence="2">Glycerophosphodiester phosphodiesterase</fullName>
    </submittedName>
</protein>
<dbReference type="Proteomes" id="UP001564657">
    <property type="component" value="Unassembled WGS sequence"/>
</dbReference>
<dbReference type="EMBL" id="JBGEWD010000010">
    <property type="protein sequence ID" value="MEY8000758.1"/>
    <property type="molecule type" value="Genomic_DNA"/>
</dbReference>
<dbReference type="InterPro" id="IPR017946">
    <property type="entry name" value="PLC-like_Pdiesterase_TIM-brl"/>
</dbReference>
<proteinExistence type="predicted"/>
<dbReference type="SUPFAM" id="SSF51695">
    <property type="entry name" value="PLC-like phosphodiesterases"/>
    <property type="match status" value="1"/>
</dbReference>
<organism evidence="2 3">
    <name type="scientific">Clostridium moutaii</name>
    <dbReference type="NCBI Taxonomy" id="3240932"/>
    <lineage>
        <taxon>Bacteria</taxon>
        <taxon>Bacillati</taxon>
        <taxon>Bacillota</taxon>
        <taxon>Clostridia</taxon>
        <taxon>Eubacteriales</taxon>
        <taxon>Clostridiaceae</taxon>
        <taxon>Clostridium</taxon>
    </lineage>
</organism>
<dbReference type="PANTHER" id="PTHR46211:SF1">
    <property type="entry name" value="GLYCEROPHOSPHODIESTER PHOSPHODIESTERASE, CYTOPLASMIC"/>
    <property type="match status" value="1"/>
</dbReference>
<feature type="domain" description="GP-PDE" evidence="1">
    <location>
        <begin position="4"/>
        <end position="234"/>
    </location>
</feature>